<dbReference type="Pfam" id="PF14301">
    <property type="entry name" value="DUF4376"/>
    <property type="match status" value="1"/>
</dbReference>
<dbReference type="Proteomes" id="UP000008207">
    <property type="component" value="Chromosome"/>
</dbReference>
<dbReference type="InterPro" id="IPR025484">
    <property type="entry name" value="DUF4376"/>
</dbReference>
<dbReference type="KEGG" id="mno:Mnod_2441"/>
<evidence type="ECO:0000313" key="3">
    <source>
        <dbReference type="Proteomes" id="UP000008207"/>
    </source>
</evidence>
<gene>
    <name evidence="2" type="ordered locus">Mnod_2441</name>
</gene>
<proteinExistence type="predicted"/>
<evidence type="ECO:0000259" key="1">
    <source>
        <dbReference type="Pfam" id="PF14301"/>
    </source>
</evidence>
<evidence type="ECO:0000313" key="2">
    <source>
        <dbReference type="EMBL" id="ACL57411.1"/>
    </source>
</evidence>
<dbReference type="OrthoDB" id="8256420at2"/>
<protein>
    <recommendedName>
        <fullName evidence="1">DUF4376 domain-containing protein</fullName>
    </recommendedName>
</protein>
<keyword evidence="3" id="KW-1185">Reference proteome</keyword>
<dbReference type="HOGENOM" id="CLU_1617694_0_0_5"/>
<organism evidence="2 3">
    <name type="scientific">Methylobacterium nodulans (strain LMG 21967 / CNCM I-2342 / ORS 2060)</name>
    <dbReference type="NCBI Taxonomy" id="460265"/>
    <lineage>
        <taxon>Bacteria</taxon>
        <taxon>Pseudomonadati</taxon>
        <taxon>Pseudomonadota</taxon>
        <taxon>Alphaproteobacteria</taxon>
        <taxon>Hyphomicrobiales</taxon>
        <taxon>Methylobacteriaceae</taxon>
        <taxon>Methylobacterium</taxon>
    </lineage>
</organism>
<dbReference type="RefSeq" id="WP_015929091.1">
    <property type="nucleotide sequence ID" value="NC_011894.1"/>
</dbReference>
<dbReference type="STRING" id="460265.Mnod_2441"/>
<name>B8ICK0_METNO</name>
<accession>B8ICK0</accession>
<feature type="domain" description="DUF4376" evidence="1">
    <location>
        <begin position="61"/>
        <end position="164"/>
    </location>
</feature>
<dbReference type="eggNOG" id="ENOG503354M">
    <property type="taxonomic scope" value="Bacteria"/>
</dbReference>
<dbReference type="AlphaFoldDB" id="B8ICK0"/>
<reference evidence="2 3" key="1">
    <citation type="submission" date="2009-01" db="EMBL/GenBank/DDBJ databases">
        <title>Complete sequence of chromosome of Methylobacterium nodulans ORS 2060.</title>
        <authorList>
            <consortium name="US DOE Joint Genome Institute"/>
            <person name="Lucas S."/>
            <person name="Copeland A."/>
            <person name="Lapidus A."/>
            <person name="Glavina del Rio T."/>
            <person name="Dalin E."/>
            <person name="Tice H."/>
            <person name="Bruce D."/>
            <person name="Goodwin L."/>
            <person name="Pitluck S."/>
            <person name="Sims D."/>
            <person name="Brettin T."/>
            <person name="Detter J.C."/>
            <person name="Han C."/>
            <person name="Larimer F."/>
            <person name="Land M."/>
            <person name="Hauser L."/>
            <person name="Kyrpides N."/>
            <person name="Ivanova N."/>
            <person name="Marx C.J."/>
            <person name="Richardson P."/>
        </authorList>
    </citation>
    <scope>NUCLEOTIDE SEQUENCE [LARGE SCALE GENOMIC DNA]</scope>
    <source>
        <strain evidence="3">LMG 21967 / CNCM I-2342 / ORS 2060</strain>
    </source>
</reference>
<sequence>MAVARLVNGVVVELLDPTPGRYPEALIELCVPAPAEVGISWRYDGAEFAPPVAPPPTVTDLLQHAAAQRYIAETRGITVDGVAVASDRTSQAMLTAAVAYLQSSGAPSVAFKGLGGFVMLTAAQVTAIALAVGAHVQSCFATEAALVAGIRAEPPTVTTLAQIDAAFAA</sequence>
<dbReference type="EMBL" id="CP001349">
    <property type="protein sequence ID" value="ACL57411.1"/>
    <property type="molecule type" value="Genomic_DNA"/>
</dbReference>